<dbReference type="InterPro" id="IPR001123">
    <property type="entry name" value="LeuE-type"/>
</dbReference>
<organism evidence="7 8">
    <name type="scientific">Escherichia coli</name>
    <dbReference type="NCBI Taxonomy" id="562"/>
    <lineage>
        <taxon>Bacteria</taxon>
        <taxon>Pseudomonadati</taxon>
        <taxon>Pseudomonadota</taxon>
        <taxon>Gammaproteobacteria</taxon>
        <taxon>Enterobacterales</taxon>
        <taxon>Enterobacteriaceae</taxon>
        <taxon>Escherichia</taxon>
    </lineage>
</organism>
<keyword evidence="5 6" id="KW-0472">Membrane</keyword>
<comment type="subcellular location">
    <subcellularLocation>
        <location evidence="1">Cell membrane</location>
        <topology evidence="1">Multi-pass membrane protein</topology>
    </subcellularLocation>
</comment>
<keyword evidence="3 6" id="KW-0812">Transmembrane</keyword>
<name>A0A376WC00_ECOLX</name>
<protein>
    <submittedName>
        <fullName evidence="7">Homoserine/homoserine lactone efflux protein</fullName>
    </submittedName>
</protein>
<feature type="transmembrane region" description="Helical" evidence="6">
    <location>
        <begin position="40"/>
        <end position="59"/>
    </location>
</feature>
<dbReference type="AlphaFoldDB" id="A0A376WC00"/>
<evidence type="ECO:0000313" key="7">
    <source>
        <dbReference type="EMBL" id="STJ21095.1"/>
    </source>
</evidence>
<evidence type="ECO:0000256" key="3">
    <source>
        <dbReference type="ARBA" id="ARBA00022692"/>
    </source>
</evidence>
<dbReference type="Pfam" id="PF01810">
    <property type="entry name" value="LysE"/>
    <property type="match status" value="1"/>
</dbReference>
<keyword evidence="2" id="KW-1003">Cell membrane</keyword>
<evidence type="ECO:0000256" key="5">
    <source>
        <dbReference type="ARBA" id="ARBA00023136"/>
    </source>
</evidence>
<sequence>MQYIVLGVTTIVVDIIVMIGYATLAQRIALWIKGPKQMKALNKIFGSLFMLVGALLASARHA</sequence>
<dbReference type="GO" id="GO:0005886">
    <property type="term" value="C:plasma membrane"/>
    <property type="evidence" value="ECO:0007669"/>
    <property type="project" value="UniProtKB-SubCell"/>
</dbReference>
<dbReference type="GO" id="GO:0006865">
    <property type="term" value="P:amino acid transport"/>
    <property type="evidence" value="ECO:0007669"/>
    <property type="project" value="InterPro"/>
</dbReference>
<accession>A0A376WC00</accession>
<keyword evidence="4 6" id="KW-1133">Transmembrane helix</keyword>
<evidence type="ECO:0000256" key="2">
    <source>
        <dbReference type="ARBA" id="ARBA00022475"/>
    </source>
</evidence>
<reference evidence="7 8" key="1">
    <citation type="submission" date="2018-06" db="EMBL/GenBank/DDBJ databases">
        <authorList>
            <consortium name="Pathogen Informatics"/>
            <person name="Doyle S."/>
        </authorList>
    </citation>
    <scope>NUCLEOTIDE SEQUENCE [LARGE SCALE GENOMIC DNA]</scope>
    <source>
        <strain evidence="7 8">NCTC9081</strain>
    </source>
</reference>
<evidence type="ECO:0000256" key="6">
    <source>
        <dbReference type="SAM" id="Phobius"/>
    </source>
</evidence>
<evidence type="ECO:0000313" key="8">
    <source>
        <dbReference type="Proteomes" id="UP000254716"/>
    </source>
</evidence>
<evidence type="ECO:0000256" key="1">
    <source>
        <dbReference type="ARBA" id="ARBA00004651"/>
    </source>
</evidence>
<dbReference type="EMBL" id="UGCV01000008">
    <property type="protein sequence ID" value="STJ21095.1"/>
    <property type="molecule type" value="Genomic_DNA"/>
</dbReference>
<dbReference type="Proteomes" id="UP000254716">
    <property type="component" value="Unassembled WGS sequence"/>
</dbReference>
<evidence type="ECO:0000256" key="4">
    <source>
        <dbReference type="ARBA" id="ARBA00022989"/>
    </source>
</evidence>
<gene>
    <name evidence="7" type="primary">rhtB_2</name>
    <name evidence="7" type="ORF">NCTC9081_06718</name>
</gene>
<proteinExistence type="predicted"/>
<feature type="transmembrane region" description="Helical" evidence="6">
    <location>
        <begin position="6"/>
        <end position="28"/>
    </location>
</feature>